<proteinExistence type="predicted"/>
<protein>
    <recommendedName>
        <fullName evidence="3">Dynein heavy chain tail domain-containing protein</fullName>
    </recommendedName>
</protein>
<evidence type="ECO:0000313" key="2">
    <source>
        <dbReference type="Proteomes" id="UP000271889"/>
    </source>
</evidence>
<evidence type="ECO:0008006" key="3">
    <source>
        <dbReference type="Google" id="ProtNLM"/>
    </source>
</evidence>
<dbReference type="EMBL" id="UYRV01120956">
    <property type="protein sequence ID" value="VDN32582.1"/>
    <property type="molecule type" value="Genomic_DNA"/>
</dbReference>
<feature type="non-terminal residue" evidence="1">
    <location>
        <position position="69"/>
    </location>
</feature>
<name>A0A3P7QLG5_CYLGO</name>
<reference evidence="1 2" key="1">
    <citation type="submission" date="2018-11" db="EMBL/GenBank/DDBJ databases">
        <authorList>
            <consortium name="Pathogen Informatics"/>
        </authorList>
    </citation>
    <scope>NUCLEOTIDE SEQUENCE [LARGE SCALE GENOMIC DNA]</scope>
</reference>
<gene>
    <name evidence="1" type="ORF">CGOC_LOCUS12142</name>
</gene>
<dbReference type="Proteomes" id="UP000271889">
    <property type="component" value="Unassembled WGS sequence"/>
</dbReference>
<evidence type="ECO:0000313" key="1">
    <source>
        <dbReference type="EMBL" id="VDN32582.1"/>
    </source>
</evidence>
<sequence>MDRIVSLFEKMMIAMSPRSGLHRSWNEDRFKLVVARSAIVTALELSSIEDKFLQVLTKYASEFSEALKE</sequence>
<accession>A0A3P7QLG5</accession>
<dbReference type="AlphaFoldDB" id="A0A3P7QLG5"/>
<keyword evidence="2" id="KW-1185">Reference proteome</keyword>
<organism evidence="1 2">
    <name type="scientific">Cylicostephanus goldi</name>
    <name type="common">Nematode worm</name>
    <dbReference type="NCBI Taxonomy" id="71465"/>
    <lineage>
        <taxon>Eukaryota</taxon>
        <taxon>Metazoa</taxon>
        <taxon>Ecdysozoa</taxon>
        <taxon>Nematoda</taxon>
        <taxon>Chromadorea</taxon>
        <taxon>Rhabditida</taxon>
        <taxon>Rhabditina</taxon>
        <taxon>Rhabditomorpha</taxon>
        <taxon>Strongyloidea</taxon>
        <taxon>Strongylidae</taxon>
        <taxon>Cylicostephanus</taxon>
    </lineage>
</organism>